<keyword evidence="4 5" id="KW-0472">Membrane</keyword>
<organism evidence="6 7">
    <name type="scientific">Streptomyces sannanensis</name>
    <dbReference type="NCBI Taxonomy" id="285536"/>
    <lineage>
        <taxon>Bacteria</taxon>
        <taxon>Bacillati</taxon>
        <taxon>Actinomycetota</taxon>
        <taxon>Actinomycetes</taxon>
        <taxon>Kitasatosporales</taxon>
        <taxon>Streptomycetaceae</taxon>
        <taxon>Streptomyces</taxon>
    </lineage>
</organism>
<reference evidence="7" key="1">
    <citation type="journal article" date="2019" name="Int. J. Syst. Evol. Microbiol.">
        <title>The Global Catalogue of Microorganisms (GCM) 10K type strain sequencing project: providing services to taxonomists for standard genome sequencing and annotation.</title>
        <authorList>
            <consortium name="The Broad Institute Genomics Platform"/>
            <consortium name="The Broad Institute Genome Sequencing Center for Infectious Disease"/>
            <person name="Wu L."/>
            <person name="Ma J."/>
        </authorList>
    </citation>
    <scope>NUCLEOTIDE SEQUENCE [LARGE SCALE GENOMIC DNA]</scope>
    <source>
        <strain evidence="7">JCM 9651</strain>
    </source>
</reference>
<gene>
    <name evidence="6" type="ORF">GCM10020367_52130</name>
</gene>
<accession>A0ABP6SIE9</accession>
<evidence type="ECO:0000256" key="2">
    <source>
        <dbReference type="ARBA" id="ARBA00022692"/>
    </source>
</evidence>
<dbReference type="Proteomes" id="UP001499990">
    <property type="component" value="Unassembled WGS sequence"/>
</dbReference>
<evidence type="ECO:0000256" key="5">
    <source>
        <dbReference type="SAM" id="Phobius"/>
    </source>
</evidence>
<feature type="transmembrane region" description="Helical" evidence="5">
    <location>
        <begin position="20"/>
        <end position="43"/>
    </location>
</feature>
<evidence type="ECO:0000256" key="4">
    <source>
        <dbReference type="ARBA" id="ARBA00023136"/>
    </source>
</evidence>
<proteinExistence type="predicted"/>
<comment type="subcellular location">
    <subcellularLocation>
        <location evidence="1">Endomembrane system</location>
        <topology evidence="1">Multi-pass membrane protein</topology>
    </subcellularLocation>
</comment>
<dbReference type="InterPro" id="IPR007318">
    <property type="entry name" value="Phopholipid_MeTrfase"/>
</dbReference>
<dbReference type="PANTHER" id="PTHR43847:SF1">
    <property type="entry name" value="BLL3993 PROTEIN"/>
    <property type="match status" value="1"/>
</dbReference>
<keyword evidence="3 5" id="KW-1133">Transmembrane helix</keyword>
<keyword evidence="7" id="KW-1185">Reference proteome</keyword>
<evidence type="ECO:0000256" key="3">
    <source>
        <dbReference type="ARBA" id="ARBA00022989"/>
    </source>
</evidence>
<keyword evidence="2 5" id="KW-0812">Transmembrane</keyword>
<evidence type="ECO:0000313" key="6">
    <source>
        <dbReference type="EMBL" id="GAA3377236.1"/>
    </source>
</evidence>
<dbReference type="EMBL" id="BAAAYL010000001">
    <property type="protein sequence ID" value="GAA3377236.1"/>
    <property type="molecule type" value="Genomic_DNA"/>
</dbReference>
<dbReference type="Gene3D" id="1.20.120.1630">
    <property type="match status" value="1"/>
</dbReference>
<protein>
    <submittedName>
        <fullName evidence="6">Isoprenylcysteine carboxylmethyltransferase family protein</fullName>
    </submittedName>
</protein>
<sequence length="221" mass="23193">MLPPGMCQLHPERKGREVNGWAWAALALYLAWAGTAFGIRAALQRRRTGDAGFRGISGRPGTAPWWAGILFVTSLLGGAAAPAAALNGLHALPGSEITPVQWTGLLLSLAGMAFTLAAQTNMGASWRVGVDVGERTTLVTDGLFAHVRNPVFTAMTVTAAGLALMVPNWIAVLALVALVAAVQLQVRVVEEPYLAAVHAKAYAAYTARTGRFLPGIGRRTA</sequence>
<comment type="caution">
    <text evidence="6">The sequence shown here is derived from an EMBL/GenBank/DDBJ whole genome shotgun (WGS) entry which is preliminary data.</text>
</comment>
<dbReference type="Pfam" id="PF04191">
    <property type="entry name" value="PEMT"/>
    <property type="match status" value="1"/>
</dbReference>
<feature type="transmembrane region" description="Helical" evidence="5">
    <location>
        <begin position="100"/>
        <end position="118"/>
    </location>
</feature>
<name>A0ABP6SIE9_9ACTN</name>
<evidence type="ECO:0000256" key="1">
    <source>
        <dbReference type="ARBA" id="ARBA00004127"/>
    </source>
</evidence>
<feature type="transmembrane region" description="Helical" evidence="5">
    <location>
        <begin position="64"/>
        <end position="85"/>
    </location>
</feature>
<evidence type="ECO:0000313" key="7">
    <source>
        <dbReference type="Proteomes" id="UP001499990"/>
    </source>
</evidence>
<dbReference type="PANTHER" id="PTHR43847">
    <property type="entry name" value="BLL3993 PROTEIN"/>
    <property type="match status" value="1"/>
</dbReference>
<feature type="transmembrane region" description="Helical" evidence="5">
    <location>
        <begin position="162"/>
        <end position="184"/>
    </location>
</feature>
<dbReference type="InterPro" id="IPR052527">
    <property type="entry name" value="Metal_cation-efflux_comp"/>
</dbReference>